<dbReference type="PROSITE" id="PS51043">
    <property type="entry name" value="DDHD"/>
    <property type="match status" value="1"/>
</dbReference>
<evidence type="ECO:0000259" key="2">
    <source>
        <dbReference type="PROSITE" id="PS51043"/>
    </source>
</evidence>
<dbReference type="AlphaFoldDB" id="A0A9P6QRZ8"/>
<dbReference type="Pfam" id="PF02862">
    <property type="entry name" value="DDHD"/>
    <property type="match status" value="1"/>
</dbReference>
<proteinExistence type="predicted"/>
<gene>
    <name evidence="3" type="ORF">BGZ97_006134</name>
</gene>
<reference evidence="3" key="1">
    <citation type="journal article" date="2020" name="Fungal Divers.">
        <title>Resolving the Mortierellaceae phylogeny through synthesis of multi-gene phylogenetics and phylogenomics.</title>
        <authorList>
            <person name="Vandepol N."/>
            <person name="Liber J."/>
            <person name="Desiro A."/>
            <person name="Na H."/>
            <person name="Kennedy M."/>
            <person name="Barry K."/>
            <person name="Grigoriev I.V."/>
            <person name="Miller A.N."/>
            <person name="O'Donnell K."/>
            <person name="Stajich J.E."/>
            <person name="Bonito G."/>
        </authorList>
    </citation>
    <scope>NUCLEOTIDE SEQUENCE</scope>
    <source>
        <strain evidence="3">NVP60</strain>
    </source>
</reference>
<keyword evidence="4" id="KW-1185">Reference proteome</keyword>
<dbReference type="InterPro" id="IPR058055">
    <property type="entry name" value="PA-PLA1"/>
</dbReference>
<dbReference type="GO" id="GO:0046872">
    <property type="term" value="F:metal ion binding"/>
    <property type="evidence" value="ECO:0007669"/>
    <property type="project" value="InterPro"/>
</dbReference>
<feature type="non-terminal residue" evidence="3">
    <location>
        <position position="1"/>
    </location>
</feature>
<feature type="region of interest" description="Disordered" evidence="1">
    <location>
        <begin position="125"/>
        <end position="185"/>
    </location>
</feature>
<feature type="region of interest" description="Disordered" evidence="1">
    <location>
        <begin position="396"/>
        <end position="510"/>
    </location>
</feature>
<feature type="region of interest" description="Disordered" evidence="1">
    <location>
        <begin position="579"/>
        <end position="664"/>
    </location>
</feature>
<dbReference type="EMBL" id="JAAAIN010002726">
    <property type="protein sequence ID" value="KAG0290608.1"/>
    <property type="molecule type" value="Genomic_DNA"/>
</dbReference>
<dbReference type="PANTHER" id="PTHR23509">
    <property type="entry name" value="PA-PL1 PHOSPHOLIPASE FAMILY"/>
    <property type="match status" value="1"/>
</dbReference>
<dbReference type="Proteomes" id="UP000823405">
    <property type="component" value="Unassembled WGS sequence"/>
</dbReference>
<feature type="compositionally biased region" description="Basic and acidic residues" evidence="1">
    <location>
        <begin position="453"/>
        <end position="465"/>
    </location>
</feature>
<feature type="compositionally biased region" description="Basic and acidic residues" evidence="1">
    <location>
        <begin position="579"/>
        <end position="594"/>
    </location>
</feature>
<feature type="region of interest" description="Disordered" evidence="1">
    <location>
        <begin position="325"/>
        <end position="382"/>
    </location>
</feature>
<dbReference type="OrthoDB" id="431378at2759"/>
<evidence type="ECO:0000313" key="4">
    <source>
        <dbReference type="Proteomes" id="UP000823405"/>
    </source>
</evidence>
<protein>
    <recommendedName>
        <fullName evidence="2">DDHD domain-containing protein</fullName>
    </recommendedName>
</protein>
<organism evidence="3 4">
    <name type="scientific">Linnemannia gamsii</name>
    <dbReference type="NCBI Taxonomy" id="64522"/>
    <lineage>
        <taxon>Eukaryota</taxon>
        <taxon>Fungi</taxon>
        <taxon>Fungi incertae sedis</taxon>
        <taxon>Mucoromycota</taxon>
        <taxon>Mortierellomycotina</taxon>
        <taxon>Mortierellomycetes</taxon>
        <taxon>Mortierellales</taxon>
        <taxon>Mortierellaceae</taxon>
        <taxon>Linnemannia</taxon>
    </lineage>
</organism>
<dbReference type="GO" id="GO:0005737">
    <property type="term" value="C:cytoplasm"/>
    <property type="evidence" value="ECO:0007669"/>
    <property type="project" value="TreeGrafter"/>
</dbReference>
<feature type="compositionally biased region" description="Polar residues" evidence="1">
    <location>
        <begin position="350"/>
        <end position="360"/>
    </location>
</feature>
<feature type="compositionally biased region" description="Polar residues" evidence="1">
    <location>
        <begin position="471"/>
        <end position="496"/>
    </location>
</feature>
<dbReference type="InterPro" id="IPR004177">
    <property type="entry name" value="DDHD_dom"/>
</dbReference>
<name>A0A9P6QRZ8_9FUNG</name>
<evidence type="ECO:0000313" key="3">
    <source>
        <dbReference type="EMBL" id="KAG0290608.1"/>
    </source>
</evidence>
<dbReference type="PANTHER" id="PTHR23509:SF10">
    <property type="entry name" value="LD21067P"/>
    <property type="match status" value="1"/>
</dbReference>
<dbReference type="SMART" id="SM01127">
    <property type="entry name" value="DDHD"/>
    <property type="match status" value="1"/>
</dbReference>
<feature type="compositionally biased region" description="Basic and acidic residues" evidence="1">
    <location>
        <begin position="152"/>
        <end position="185"/>
    </location>
</feature>
<sequence length="820" mass="89632">GYLVENTKTVLQSQFHDLKTDVHIIPIEWHAKLHSMVDPRMSLASLRTVPKVRLVMNDYFADILYYFNNYYGAEIVRMIVEELNEAYSTFIAKHPDFNGKIAVYALSLGGVAMFDILTCMDDDDPEEPSDVAATASAEVPTTKESSTGAGKTNKDDKDSESSTKKAKKSAETPVRKRIRKQDQPKYRSVVPKLKFRPDFLFTVGSPVGAVMVMRNLDWETFHPPEDIIHHNLFHPFDPLAYRVEPLIDPIFAAIPAVTLTSTTGNSQLFPISLPSLASLPGIIPGSISTFLGDKVSNLPRPSIPTAVQSTLSQMTQSLKAGRWLVGSGGSERASGASTPAERKLAEAETESVSNDSGSESPNEDGRKQQRASHLSHRTDADVSATEAIAAATAATYLDQRDRGPSSSSTANPTPGAAGLSSLIDDRISTTTGSPNVVMGPVRRPSLGPRRISSRIEEETVEEKAAIESFRSALQSPSEADEQQPPSRTGASASSSGFDDVPPPLHMEYYLGMEKGPSDAEKEQGEGAKSRVVQEKMVCSVPTSPILDSHAGHAHFPDLDDTTVSNAGVEDVGKGLDDIHAEHETTEVAKLESGKKGKKGTIEDITEGSGHKANDKEDKESNNKESNNKESNNKESNNKEKKFLKEDEPVRVDDIGTGRGPLHVGGRETKVPYRIDHVLQETRVDQYTNEYLLGMRSHFRYWGNRDIAYHILKNILQQEGSLEGEVLNLKPDMPRPVSAPKNVKEAAEAKAKANAASIRVMVKIPVRLVRIHAAQEQEQEQEQEVEVGISGVGVGKVEADMVVDGIRTRKNYTGTVTRIWI</sequence>
<evidence type="ECO:0000256" key="1">
    <source>
        <dbReference type="SAM" id="MobiDB-lite"/>
    </source>
</evidence>
<feature type="compositionally biased region" description="Basic and acidic residues" evidence="1">
    <location>
        <begin position="608"/>
        <end position="655"/>
    </location>
</feature>
<accession>A0A9P6QRZ8</accession>
<dbReference type="GO" id="GO:0004620">
    <property type="term" value="F:phospholipase activity"/>
    <property type="evidence" value="ECO:0007669"/>
    <property type="project" value="TreeGrafter"/>
</dbReference>
<feature type="domain" description="DDHD" evidence="2">
    <location>
        <begin position="193"/>
        <end position="716"/>
    </location>
</feature>
<comment type="caution">
    <text evidence="3">The sequence shown here is derived from an EMBL/GenBank/DDBJ whole genome shotgun (WGS) entry which is preliminary data.</text>
</comment>